<dbReference type="Pfam" id="PF19276">
    <property type="entry name" value="HD_assoc_2"/>
    <property type="match status" value="1"/>
</dbReference>
<dbReference type="KEGG" id="hhy:Halhy_4231"/>
<evidence type="ECO:0000313" key="2">
    <source>
        <dbReference type="EMBL" id="AEE52076.1"/>
    </source>
</evidence>
<sequence>MATHKIFNDPVYGFVTVPYGIIFDLIEHPYFQRLRRIKQVSLTHYVYPGALHTRFHHALGAFHLMTQSIDVLRAKGADISDEEALAVQIAILLHDIGHGPFSHTLENTLINVHHERLSELFMAKLNEEFNGALSLAIHIFEDTYPKKFLHQLVSSQLDMDRMDYLTRDSFFTGVYEGVIGYDRIIKMLAVHNGELVVEEKGIYSIEKFLIARRLMYWQVYLHKTVLSAEQMMIQTLRRAKQIVKAGENLYCPPNLELFIHHDFSEKDFLSRRDELLEAFAGLDDSDISAALKGWMKSNDRVLAFLATGLINRRLFKLELVDQPFDLSYQQIIQEKIKLWWQGPSSETEFLLLSGQESNHAYNPQSGEIKMLFKNGEAKPMSELLEPGMHFRNVTKYYLAYPKM</sequence>
<organism evidence="2 3">
    <name type="scientific">Haliscomenobacter hydrossis (strain ATCC 27775 / DSM 1100 / LMG 10767 / O)</name>
    <dbReference type="NCBI Taxonomy" id="760192"/>
    <lineage>
        <taxon>Bacteria</taxon>
        <taxon>Pseudomonadati</taxon>
        <taxon>Bacteroidota</taxon>
        <taxon>Saprospiria</taxon>
        <taxon>Saprospirales</taxon>
        <taxon>Haliscomenobacteraceae</taxon>
        <taxon>Haliscomenobacter</taxon>
    </lineage>
</organism>
<dbReference type="AlphaFoldDB" id="F4L5W6"/>
<dbReference type="InterPro" id="IPR003607">
    <property type="entry name" value="HD/PDEase_dom"/>
</dbReference>
<keyword evidence="3" id="KW-1185">Reference proteome</keyword>
<dbReference type="InterPro" id="IPR050135">
    <property type="entry name" value="dGTPase-like"/>
</dbReference>
<dbReference type="Pfam" id="PF01966">
    <property type="entry name" value="HD"/>
    <property type="match status" value="1"/>
</dbReference>
<reference key="2">
    <citation type="submission" date="2011-04" db="EMBL/GenBank/DDBJ databases">
        <title>Complete sequence of chromosome of Haliscomenobacter hydrossis DSM 1100.</title>
        <authorList>
            <consortium name="US DOE Joint Genome Institute (JGI-PGF)"/>
            <person name="Lucas S."/>
            <person name="Han J."/>
            <person name="Lapidus A."/>
            <person name="Bruce D."/>
            <person name="Goodwin L."/>
            <person name="Pitluck S."/>
            <person name="Peters L."/>
            <person name="Kyrpides N."/>
            <person name="Mavromatis K."/>
            <person name="Ivanova N."/>
            <person name="Ovchinnikova G."/>
            <person name="Pagani I."/>
            <person name="Daligault H."/>
            <person name="Detter J.C."/>
            <person name="Han C."/>
            <person name="Land M."/>
            <person name="Hauser L."/>
            <person name="Markowitz V."/>
            <person name="Cheng J.-F."/>
            <person name="Hugenholtz P."/>
            <person name="Woyke T."/>
            <person name="Wu D."/>
            <person name="Verbarg S."/>
            <person name="Frueling A."/>
            <person name="Brambilla E."/>
            <person name="Klenk H.-P."/>
            <person name="Eisen J.A."/>
        </authorList>
    </citation>
    <scope>NUCLEOTIDE SEQUENCE</scope>
    <source>
        <strain>DSM 1100</strain>
    </source>
</reference>
<dbReference type="OrthoDB" id="9803619at2"/>
<feature type="domain" description="HD/PDEase" evidence="1">
    <location>
        <begin position="50"/>
        <end position="174"/>
    </location>
</feature>
<dbReference type="SUPFAM" id="SSF109604">
    <property type="entry name" value="HD-domain/PDEase-like"/>
    <property type="match status" value="1"/>
</dbReference>
<dbReference type="PANTHER" id="PTHR11373:SF4">
    <property type="entry name" value="DEOXYNUCLEOSIDE TRIPHOSPHATE TRIPHOSPHOHYDROLASE SAMHD1"/>
    <property type="match status" value="1"/>
</dbReference>
<dbReference type="InterPro" id="IPR006674">
    <property type="entry name" value="HD_domain"/>
</dbReference>
<dbReference type="HOGENOM" id="CLU_026821_0_0_10"/>
<evidence type="ECO:0000259" key="1">
    <source>
        <dbReference type="SMART" id="SM00471"/>
    </source>
</evidence>
<dbReference type="PANTHER" id="PTHR11373">
    <property type="entry name" value="DEOXYNUCLEOSIDE TRIPHOSPHATE TRIPHOSPHOHYDROLASE"/>
    <property type="match status" value="1"/>
</dbReference>
<dbReference type="EMBL" id="CP002691">
    <property type="protein sequence ID" value="AEE52076.1"/>
    <property type="molecule type" value="Genomic_DNA"/>
</dbReference>
<dbReference type="Gene3D" id="1.10.3210.10">
    <property type="entry name" value="Hypothetical protein af1432"/>
    <property type="match status" value="1"/>
</dbReference>
<accession>F4L5W6</accession>
<name>F4L5W6_HALH1</name>
<dbReference type="GO" id="GO:0008832">
    <property type="term" value="F:dGTPase activity"/>
    <property type="evidence" value="ECO:0007669"/>
    <property type="project" value="TreeGrafter"/>
</dbReference>
<dbReference type="STRING" id="760192.Halhy_4231"/>
<protein>
    <submittedName>
        <fullName evidence="2">Metal dependent phosphohydrolase</fullName>
    </submittedName>
</protein>
<evidence type="ECO:0000313" key="3">
    <source>
        <dbReference type="Proteomes" id="UP000008461"/>
    </source>
</evidence>
<dbReference type="RefSeq" id="WP_013766614.1">
    <property type="nucleotide sequence ID" value="NC_015510.1"/>
</dbReference>
<dbReference type="InterPro" id="IPR045509">
    <property type="entry name" value="HD_assoc_2"/>
</dbReference>
<reference evidence="2 3" key="1">
    <citation type="journal article" date="2011" name="Stand. Genomic Sci.">
        <title>Complete genome sequence of Haliscomenobacter hydrossis type strain (O).</title>
        <authorList>
            <consortium name="US DOE Joint Genome Institute (JGI-PGF)"/>
            <person name="Daligault H."/>
            <person name="Lapidus A."/>
            <person name="Zeytun A."/>
            <person name="Nolan M."/>
            <person name="Lucas S."/>
            <person name="Del Rio T.G."/>
            <person name="Tice H."/>
            <person name="Cheng J.F."/>
            <person name="Tapia R."/>
            <person name="Han C."/>
            <person name="Goodwin L."/>
            <person name="Pitluck S."/>
            <person name="Liolios K."/>
            <person name="Pagani I."/>
            <person name="Ivanova N."/>
            <person name="Huntemann M."/>
            <person name="Mavromatis K."/>
            <person name="Mikhailova N."/>
            <person name="Pati A."/>
            <person name="Chen A."/>
            <person name="Palaniappan K."/>
            <person name="Land M."/>
            <person name="Hauser L."/>
            <person name="Brambilla E.M."/>
            <person name="Rohde M."/>
            <person name="Verbarg S."/>
            <person name="Goker M."/>
            <person name="Bristow J."/>
            <person name="Eisen J.A."/>
            <person name="Markowitz V."/>
            <person name="Hugenholtz P."/>
            <person name="Kyrpides N.C."/>
            <person name="Klenk H.P."/>
            <person name="Woyke T."/>
        </authorList>
    </citation>
    <scope>NUCLEOTIDE SEQUENCE [LARGE SCALE GENOMIC DNA]</scope>
    <source>
        <strain evidence="3">ATCC 27775 / DSM 1100 / LMG 10767 / O</strain>
    </source>
</reference>
<dbReference type="eggNOG" id="COG1078">
    <property type="taxonomic scope" value="Bacteria"/>
</dbReference>
<dbReference type="CDD" id="cd00077">
    <property type="entry name" value="HDc"/>
    <property type="match status" value="1"/>
</dbReference>
<proteinExistence type="predicted"/>
<dbReference type="SMART" id="SM00471">
    <property type="entry name" value="HDc"/>
    <property type="match status" value="1"/>
</dbReference>
<dbReference type="Proteomes" id="UP000008461">
    <property type="component" value="Chromosome"/>
</dbReference>
<gene>
    <name evidence="2" type="ordered locus">Halhy_4231</name>
</gene>
<dbReference type="GO" id="GO:0006203">
    <property type="term" value="P:dGTP catabolic process"/>
    <property type="evidence" value="ECO:0007669"/>
    <property type="project" value="TreeGrafter"/>
</dbReference>